<accession>A0ABU3WGN3</accession>
<evidence type="ECO:0000313" key="2">
    <source>
        <dbReference type="EMBL" id="MDV2469208.1"/>
    </source>
</evidence>
<dbReference type="EMBL" id="JASVDY010000003">
    <property type="protein sequence ID" value="MDV2469208.1"/>
    <property type="molecule type" value="Genomic_DNA"/>
</dbReference>
<protein>
    <submittedName>
        <fullName evidence="2">Porin</fullName>
    </submittedName>
</protein>
<dbReference type="Pfam" id="PF16956">
    <property type="entry name" value="Porin_7"/>
    <property type="match status" value="1"/>
</dbReference>
<dbReference type="InterPro" id="IPR031593">
    <property type="entry name" value="Porin_7"/>
</dbReference>
<reference evidence="2 3" key="1">
    <citation type="submission" date="2023-06" db="EMBL/GenBank/DDBJ databases">
        <title>Genomic Analysis of Acinetobacter Strains Recovered from South Australian Aquatic Samples provides Insights into the Circulation of Antibiotic Resistance determinants in the Environment.</title>
        <authorList>
            <person name="Tobin L."/>
            <person name="Jarocki V.M."/>
            <person name="Kenyon J."/>
            <person name="Drigo B."/>
            <person name="Donner E."/>
            <person name="Djordjevic S.P."/>
            <person name="Hamidian M."/>
        </authorList>
    </citation>
    <scope>NUCLEOTIDE SEQUENCE [LARGE SCALE GENOMIC DNA]</scope>
    <source>
        <strain evidence="2 3">SAAc652</strain>
    </source>
</reference>
<feature type="signal peptide" evidence="1">
    <location>
        <begin position="1"/>
        <end position="20"/>
    </location>
</feature>
<dbReference type="RefSeq" id="WP_317083787.1">
    <property type="nucleotide sequence ID" value="NZ_JASVDY010000003.1"/>
</dbReference>
<keyword evidence="1" id="KW-0732">Signal</keyword>
<keyword evidence="3" id="KW-1185">Reference proteome</keyword>
<dbReference type="Proteomes" id="UP001278188">
    <property type="component" value="Unassembled WGS sequence"/>
</dbReference>
<proteinExistence type="predicted"/>
<gene>
    <name evidence="2" type="ORF">QR674_09425</name>
</gene>
<evidence type="ECO:0000256" key="1">
    <source>
        <dbReference type="SAM" id="SignalP"/>
    </source>
</evidence>
<evidence type="ECO:0000313" key="3">
    <source>
        <dbReference type="Proteomes" id="UP001278188"/>
    </source>
</evidence>
<name>A0ABU3WGN3_9GAMM</name>
<sequence>MLKKIALAAALTASFGVAHAYQAEINAGYEKTDMDYDFDNDLFFVNGKYYLNDVSAKNAPLAEAAFLNKASNIGAGYTQSTTEFNAYGASLEEEITSYGVSGEFFIPDSQFYVAGSLNKTEFSYSAHIPGELSEEADDDTTGYTLEAGYLPVDGLLVAIGVSKESLDPVLYGNRGFVRSLDYVSAVGEDNTVSLRAKYVSQIGNYYTNFEGVSYFGDETAYGLGADLYIDPTLSVGVSFADSTEEDSDTIFGLRAQKFLTPALAVGVNYTTTDGADSYGINGTFRF</sequence>
<feature type="chain" id="PRO_5046707879" evidence="1">
    <location>
        <begin position="21"/>
        <end position="286"/>
    </location>
</feature>
<comment type="caution">
    <text evidence="2">The sequence shown here is derived from an EMBL/GenBank/DDBJ whole genome shotgun (WGS) entry which is preliminary data.</text>
</comment>
<organism evidence="2 3">
    <name type="scientific">Acinetobacter chinensis</name>
    <dbReference type="NCBI Taxonomy" id="2004650"/>
    <lineage>
        <taxon>Bacteria</taxon>
        <taxon>Pseudomonadati</taxon>
        <taxon>Pseudomonadota</taxon>
        <taxon>Gammaproteobacteria</taxon>
        <taxon>Moraxellales</taxon>
        <taxon>Moraxellaceae</taxon>
        <taxon>Acinetobacter</taxon>
    </lineage>
</organism>